<dbReference type="InterPro" id="IPR036610">
    <property type="entry name" value="PEBP-like_sf"/>
</dbReference>
<dbReference type="InterPro" id="IPR035810">
    <property type="entry name" value="PEBP_euk"/>
</dbReference>
<feature type="non-terminal residue" evidence="1">
    <location>
        <position position="166"/>
    </location>
</feature>
<dbReference type="CDD" id="cd00866">
    <property type="entry name" value="PEBP_euk"/>
    <property type="match status" value="1"/>
</dbReference>
<evidence type="ECO:0000313" key="1">
    <source>
        <dbReference type="EMBL" id="JAT79007.1"/>
    </source>
</evidence>
<dbReference type="Gene3D" id="3.90.280.10">
    <property type="entry name" value="PEBP-like"/>
    <property type="match status" value="1"/>
</dbReference>
<accession>A0A1D2AIJ5</accession>
<proteinExistence type="predicted"/>
<protein>
    <submittedName>
        <fullName evidence="1">39s ribosomal protein mitochondrial like</fullName>
    </submittedName>
</protein>
<dbReference type="EMBL" id="GETE01000641">
    <property type="protein sequence ID" value="JAT79007.1"/>
    <property type="molecule type" value="Transcribed_RNA"/>
</dbReference>
<feature type="non-terminal residue" evidence="1">
    <location>
        <position position="1"/>
    </location>
</feature>
<organism evidence="1">
    <name type="scientific">Ornithodoros brasiliensis</name>
    <name type="common">Mouro tick</name>
    <dbReference type="NCBI Taxonomy" id="888526"/>
    <lineage>
        <taxon>Eukaryota</taxon>
        <taxon>Metazoa</taxon>
        <taxon>Ecdysozoa</taxon>
        <taxon>Arthropoda</taxon>
        <taxon>Chelicerata</taxon>
        <taxon>Arachnida</taxon>
        <taxon>Acari</taxon>
        <taxon>Parasitiformes</taxon>
        <taxon>Ixodida</taxon>
        <taxon>Ixodoidea</taxon>
        <taxon>Argasidae</taxon>
        <taxon>Ornithodorinae</taxon>
        <taxon>Ornithodoros</taxon>
    </lineage>
</organism>
<reference evidence="1" key="1">
    <citation type="submission" date="2016-07" db="EMBL/GenBank/DDBJ databases">
        <title>Salivary Glands transcriptome analysis on engorged females of Ornithodoros brasiliensis (Acari:Argasidae).</title>
        <authorList>
            <person name="Simons S.M."/>
            <person name="Carvalho E."/>
            <person name="Junqueira-de-Azevedo I."/>
            <person name="Ho P.L."/>
            <person name="Giovanni D."/>
            <person name="Mendonca R."/>
            <person name="Onofrio V."/>
            <person name="Landulfo G."/>
            <person name="Ramirez D."/>
            <person name="Barros-Battesti D."/>
        </authorList>
    </citation>
    <scope>NUCLEOTIDE SEQUENCE</scope>
    <source>
        <strain evidence="1">Female</strain>
        <tissue evidence="1">Salivary gland</tissue>
    </source>
</reference>
<name>A0A1D2AIJ5_ORNBR</name>
<dbReference type="PANTHER" id="PTHR11362:SF133">
    <property type="entry name" value="LARGE RIBOSOMAL SUBUNIT PROTEIN ML38"/>
    <property type="match status" value="1"/>
</dbReference>
<dbReference type="GO" id="GO:0005762">
    <property type="term" value="C:mitochondrial large ribosomal subunit"/>
    <property type="evidence" value="ECO:0007669"/>
    <property type="project" value="TreeGrafter"/>
</dbReference>
<dbReference type="SUPFAM" id="SSF49777">
    <property type="entry name" value="PEBP-like"/>
    <property type="match status" value="1"/>
</dbReference>
<sequence length="166" mass="19034">GTLKISYQEVKKEWRKSSAPDALHEIADHYGIFTDLYKYGFFSPVVSLDIYYDYDSKHFTPVHYGNIIRPSEATKMPQVHFESEPETLWTLVLTSLDGHLLEPEMQYLHWFVGNIKGGDMANADVLCSYLQPFQPKELVITDMSLSCISKTVTWTTRTSGCRQTAQ</sequence>
<dbReference type="AlphaFoldDB" id="A0A1D2AIJ5"/>
<keyword evidence="1" id="KW-0687">Ribonucleoprotein</keyword>
<keyword evidence="1" id="KW-0689">Ribosomal protein</keyword>
<dbReference type="PANTHER" id="PTHR11362">
    <property type="entry name" value="PHOSPHATIDYLETHANOLAMINE-BINDING PROTEIN"/>
    <property type="match status" value="1"/>
</dbReference>